<organism evidence="2 3">
    <name type="scientific">Niveispirillum cyanobacteriorum</name>
    <dbReference type="NCBI Taxonomy" id="1612173"/>
    <lineage>
        <taxon>Bacteria</taxon>
        <taxon>Pseudomonadati</taxon>
        <taxon>Pseudomonadota</taxon>
        <taxon>Alphaproteobacteria</taxon>
        <taxon>Rhodospirillales</taxon>
        <taxon>Azospirillaceae</taxon>
        <taxon>Niveispirillum</taxon>
    </lineage>
</organism>
<feature type="compositionally biased region" description="Low complexity" evidence="1">
    <location>
        <begin position="72"/>
        <end position="85"/>
    </location>
</feature>
<dbReference type="Proteomes" id="UP000234752">
    <property type="component" value="Chromosome eg_1"/>
</dbReference>
<accession>A0A2K9N8H6</accession>
<evidence type="ECO:0000313" key="3">
    <source>
        <dbReference type="Proteomes" id="UP000234752"/>
    </source>
</evidence>
<feature type="region of interest" description="Disordered" evidence="1">
    <location>
        <begin position="1"/>
        <end position="96"/>
    </location>
</feature>
<name>A0A2K9N8H6_9PROT</name>
<keyword evidence="3" id="KW-1185">Reference proteome</keyword>
<protein>
    <submittedName>
        <fullName evidence="2">Uncharacterized protein</fullName>
    </submittedName>
</protein>
<evidence type="ECO:0000313" key="2">
    <source>
        <dbReference type="EMBL" id="AUN29379.1"/>
    </source>
</evidence>
<dbReference type="CDD" id="cd10936">
    <property type="entry name" value="CE4_DAC2"/>
    <property type="match status" value="1"/>
</dbReference>
<dbReference type="SUPFAM" id="SSF88713">
    <property type="entry name" value="Glycoside hydrolase/deacetylase"/>
    <property type="match status" value="1"/>
</dbReference>
<dbReference type="Pfam" id="PF04748">
    <property type="entry name" value="Polysacc_deac_2"/>
    <property type="match status" value="1"/>
</dbReference>
<dbReference type="AlphaFoldDB" id="A0A2K9N8H6"/>
<sequence>MALFPLARKKKKDADPADGGSAAVLASRLGAKREKPAKAHDRSPKKDRKRWSFGRKGKKVKGGDDLDLSFMADDSGSADDNGGDAPIKAARKLPKPSPPAVAAMVVVLALAGTAGWLAIEAPHTMERLEAARGLGRSVPVMLPDGSPRFADAAEAAPAEDVPLDPVDMPVTLQPSRNDQLLERLRVGRVPRVAADGTTPWQYYARPFPQDDKRPRIAIVVTGLGQAAAATHEAIDRLPGAVTFAFTPSGENLQTQVDEARGKGHEVLLSVPMQPLGYPANDPGPNTLLSNLSDEENARRLEASLAAFTGYVGVTSKTDSGTDFLTQRESLRGVLLQVQRRGLVYLDLWQVSGSKAASVAKELSLPRAISDLQIDRIPSGIGIDAQLAQLERLAQANGVAVGFVEVTNPVSLERLSAWSASLRDRGIVLAPVTAIVNRQADR</sequence>
<dbReference type="GO" id="GO:0005975">
    <property type="term" value="P:carbohydrate metabolic process"/>
    <property type="evidence" value="ECO:0007669"/>
    <property type="project" value="InterPro"/>
</dbReference>
<gene>
    <name evidence="2" type="ORF">C0V82_03350</name>
</gene>
<dbReference type="PANTHER" id="PTHR30105:SF2">
    <property type="entry name" value="DIVERGENT POLYSACCHARIDE DEACETYLASE SUPERFAMILY"/>
    <property type="match status" value="1"/>
</dbReference>
<reference evidence="2 3" key="1">
    <citation type="submission" date="2017-12" db="EMBL/GenBank/DDBJ databases">
        <title>Genomes of bacteria within cyanobacterial aggregates.</title>
        <authorList>
            <person name="Cai H."/>
        </authorList>
    </citation>
    <scope>NUCLEOTIDE SEQUENCE [LARGE SCALE GENOMIC DNA]</scope>
    <source>
        <strain evidence="2 3">TH16</strain>
    </source>
</reference>
<proteinExistence type="predicted"/>
<evidence type="ECO:0000256" key="1">
    <source>
        <dbReference type="SAM" id="MobiDB-lite"/>
    </source>
</evidence>
<dbReference type="KEGG" id="ncb:C0V82_03350"/>
<dbReference type="Gene3D" id="3.20.20.370">
    <property type="entry name" value="Glycoside hydrolase/deacetylase"/>
    <property type="match status" value="1"/>
</dbReference>
<dbReference type="EMBL" id="CP025611">
    <property type="protein sequence ID" value="AUN29379.1"/>
    <property type="molecule type" value="Genomic_DNA"/>
</dbReference>
<dbReference type="PANTHER" id="PTHR30105">
    <property type="entry name" value="UNCHARACTERIZED YIBQ-RELATED"/>
    <property type="match status" value="1"/>
</dbReference>
<feature type="compositionally biased region" description="Basic and acidic residues" evidence="1">
    <location>
        <begin position="31"/>
        <end position="44"/>
    </location>
</feature>
<dbReference type="InterPro" id="IPR011330">
    <property type="entry name" value="Glyco_hydro/deAcase_b/a-brl"/>
</dbReference>
<feature type="compositionally biased region" description="Basic residues" evidence="1">
    <location>
        <begin position="45"/>
        <end position="60"/>
    </location>
</feature>
<dbReference type="InterPro" id="IPR006837">
    <property type="entry name" value="Divergent_DAC"/>
</dbReference>